<dbReference type="AlphaFoldDB" id="A0A5B7HRC2"/>
<comment type="caution">
    <text evidence="2">The sequence shown here is derived from an EMBL/GenBank/DDBJ whole genome shotgun (WGS) entry which is preliminary data.</text>
</comment>
<feature type="compositionally biased region" description="Pro residues" evidence="1">
    <location>
        <begin position="43"/>
        <end position="58"/>
    </location>
</feature>
<evidence type="ECO:0000313" key="2">
    <source>
        <dbReference type="EMBL" id="MPC71258.1"/>
    </source>
</evidence>
<evidence type="ECO:0000313" key="3">
    <source>
        <dbReference type="Proteomes" id="UP000324222"/>
    </source>
</evidence>
<feature type="region of interest" description="Disordered" evidence="1">
    <location>
        <begin position="1"/>
        <end position="61"/>
    </location>
</feature>
<dbReference type="Proteomes" id="UP000324222">
    <property type="component" value="Unassembled WGS sequence"/>
</dbReference>
<gene>
    <name evidence="2" type="ORF">E2C01_065529</name>
</gene>
<dbReference type="EMBL" id="VSRR010032590">
    <property type="protein sequence ID" value="MPC71258.1"/>
    <property type="molecule type" value="Genomic_DNA"/>
</dbReference>
<feature type="compositionally biased region" description="Low complexity" evidence="1">
    <location>
        <begin position="32"/>
        <end position="42"/>
    </location>
</feature>
<proteinExistence type="predicted"/>
<evidence type="ECO:0000256" key="1">
    <source>
        <dbReference type="SAM" id="MobiDB-lite"/>
    </source>
</evidence>
<organism evidence="2 3">
    <name type="scientific">Portunus trituberculatus</name>
    <name type="common">Swimming crab</name>
    <name type="synonym">Neptunus trituberculatus</name>
    <dbReference type="NCBI Taxonomy" id="210409"/>
    <lineage>
        <taxon>Eukaryota</taxon>
        <taxon>Metazoa</taxon>
        <taxon>Ecdysozoa</taxon>
        <taxon>Arthropoda</taxon>
        <taxon>Crustacea</taxon>
        <taxon>Multicrustacea</taxon>
        <taxon>Malacostraca</taxon>
        <taxon>Eumalacostraca</taxon>
        <taxon>Eucarida</taxon>
        <taxon>Decapoda</taxon>
        <taxon>Pleocyemata</taxon>
        <taxon>Brachyura</taxon>
        <taxon>Eubrachyura</taxon>
        <taxon>Portunoidea</taxon>
        <taxon>Portunidae</taxon>
        <taxon>Portuninae</taxon>
        <taxon>Portunus</taxon>
    </lineage>
</organism>
<reference evidence="2 3" key="1">
    <citation type="submission" date="2019-05" db="EMBL/GenBank/DDBJ databases">
        <title>Another draft genome of Portunus trituberculatus and its Hox gene families provides insights of decapod evolution.</title>
        <authorList>
            <person name="Jeong J.-H."/>
            <person name="Song I."/>
            <person name="Kim S."/>
            <person name="Choi T."/>
            <person name="Kim D."/>
            <person name="Ryu S."/>
            <person name="Kim W."/>
        </authorList>
    </citation>
    <scope>NUCLEOTIDE SEQUENCE [LARGE SCALE GENOMIC DNA]</scope>
    <source>
        <tissue evidence="2">Muscle</tissue>
    </source>
</reference>
<sequence>MEGGERLSHGAPTNPTSARRVKPPRPRPAPAPLRSSPALTFPSPTPHPPSSAPHPLPPSLIATPSLEEQIIVRGALWCPTGGSYV</sequence>
<protein>
    <submittedName>
        <fullName evidence="2">Uncharacterized protein</fullName>
    </submittedName>
</protein>
<keyword evidence="3" id="KW-1185">Reference proteome</keyword>
<accession>A0A5B7HRC2</accession>
<name>A0A5B7HRC2_PORTR</name>